<accession>M5JKT5</accession>
<reference evidence="2 3" key="1">
    <citation type="journal article" date="2013" name="Gut Pathog.">
        <title>Draft genome of Ochrobactrum intermedium strain M86 isolated from non-ulcer dyspeptic individual from India.</title>
        <authorList>
            <person name="Kulkarni G."/>
            <person name="Dhotre D."/>
            <person name="Dharne M."/>
            <person name="Shetty S."/>
            <person name="Chowdhury S."/>
            <person name="Misra V."/>
            <person name="Misra S."/>
            <person name="Patole M."/>
            <person name="Shouche Y."/>
        </authorList>
    </citation>
    <scope>NUCLEOTIDE SEQUENCE [LARGE SCALE GENOMIC DNA]</scope>
    <source>
        <strain evidence="2 3">M86</strain>
    </source>
</reference>
<evidence type="ECO:0000313" key="2">
    <source>
        <dbReference type="EMBL" id="ELT47053.1"/>
    </source>
</evidence>
<protein>
    <submittedName>
        <fullName evidence="2">Uncharacterized protein</fullName>
    </submittedName>
</protein>
<sequence length="248" mass="27949">MEVHAKHNEPPLADRLALDYESLTERVADILTLARDTIPAEITSDEENSRIGDVVKGIRGLIKEIGDAKDTEKRPHLDANKTIEEFFKSLTERLSKGRDVIEARGKRFLDKKATEERQRREEAARAAREEAERKLREAQAAEEQGKEVHAEIALDQATQADRRAQVIEKAVDDSAADMARTRLAGGGVSTLRTSWEFKVEDYQAVDLNTLRAFFANSEIDKAIRGFVRSGGRQLRGVKIFEDTKASYR</sequence>
<evidence type="ECO:0000256" key="1">
    <source>
        <dbReference type="SAM" id="MobiDB-lite"/>
    </source>
</evidence>
<dbReference type="AlphaFoldDB" id="M5JKT5"/>
<name>M5JKT5_9HYPH</name>
<dbReference type="PATRIC" id="fig|1234597.4.peg.4457"/>
<dbReference type="OrthoDB" id="8114479at2"/>
<feature type="region of interest" description="Disordered" evidence="1">
    <location>
        <begin position="112"/>
        <end position="147"/>
    </location>
</feature>
<evidence type="ECO:0000313" key="3">
    <source>
        <dbReference type="Proteomes" id="UP000011971"/>
    </source>
</evidence>
<organism evidence="2 3">
    <name type="scientific">Brucella intermedia M86</name>
    <dbReference type="NCBI Taxonomy" id="1234597"/>
    <lineage>
        <taxon>Bacteria</taxon>
        <taxon>Pseudomonadati</taxon>
        <taxon>Pseudomonadota</taxon>
        <taxon>Alphaproteobacteria</taxon>
        <taxon>Hyphomicrobiales</taxon>
        <taxon>Brucellaceae</taxon>
        <taxon>Brucella/Ochrobactrum group</taxon>
        <taxon>Brucella</taxon>
    </lineage>
</organism>
<proteinExistence type="predicted"/>
<gene>
    <name evidence="2" type="ORF">D584_21601</name>
</gene>
<dbReference type="Proteomes" id="UP000011971">
    <property type="component" value="Unassembled WGS sequence"/>
</dbReference>
<comment type="caution">
    <text evidence="2">The sequence shown here is derived from an EMBL/GenBank/DDBJ whole genome shotgun (WGS) entry which is preliminary data.</text>
</comment>
<dbReference type="EMBL" id="AOGE01000066">
    <property type="protein sequence ID" value="ELT47053.1"/>
    <property type="molecule type" value="Genomic_DNA"/>
</dbReference>
<dbReference type="RefSeq" id="WP_006472869.1">
    <property type="nucleotide sequence ID" value="NZ_AOGE01000066.1"/>
</dbReference>